<evidence type="ECO:0000313" key="6">
    <source>
        <dbReference type="Proteomes" id="UP000472676"/>
    </source>
</evidence>
<dbReference type="InterPro" id="IPR006683">
    <property type="entry name" value="Thioestr_dom"/>
</dbReference>
<organism evidence="5 6">
    <name type="scientific">Solimonas terrae</name>
    <dbReference type="NCBI Taxonomy" id="1396819"/>
    <lineage>
        <taxon>Bacteria</taxon>
        <taxon>Pseudomonadati</taxon>
        <taxon>Pseudomonadota</taxon>
        <taxon>Gammaproteobacteria</taxon>
        <taxon>Nevskiales</taxon>
        <taxon>Nevskiaceae</taxon>
        <taxon>Solimonas</taxon>
    </lineage>
</organism>
<dbReference type="RefSeq" id="WP_166255335.1">
    <property type="nucleotide sequence ID" value="NZ_JAAMOW010000004.1"/>
</dbReference>
<dbReference type="Pfam" id="PF03061">
    <property type="entry name" value="4HBT"/>
    <property type="match status" value="1"/>
</dbReference>
<dbReference type="InterPro" id="IPR033120">
    <property type="entry name" value="HOTDOG_ACOT"/>
</dbReference>
<dbReference type="GO" id="GO:0006637">
    <property type="term" value="P:acyl-CoA metabolic process"/>
    <property type="evidence" value="ECO:0007669"/>
    <property type="project" value="TreeGrafter"/>
</dbReference>
<evidence type="ECO:0000313" key="5">
    <source>
        <dbReference type="EMBL" id="NGY04951.1"/>
    </source>
</evidence>
<dbReference type="PANTHER" id="PTHR11049:SF16">
    <property type="entry name" value="PROTEIN VDLD"/>
    <property type="match status" value="1"/>
</dbReference>
<feature type="domain" description="HotDog ACOT-type" evidence="4">
    <location>
        <begin position="14"/>
        <end position="126"/>
    </location>
</feature>
<name>A0A6M2BRV9_9GAMM</name>
<dbReference type="Proteomes" id="UP000472676">
    <property type="component" value="Unassembled WGS sequence"/>
</dbReference>
<accession>A0A6M2BRV9</accession>
<dbReference type="InterPro" id="IPR029069">
    <property type="entry name" value="HotDog_dom_sf"/>
</dbReference>
<dbReference type="InterPro" id="IPR040170">
    <property type="entry name" value="Cytosol_ACT"/>
</dbReference>
<keyword evidence="2 3" id="KW-0378">Hydrolase</keyword>
<dbReference type="EMBL" id="JAAMOW010000004">
    <property type="protein sequence ID" value="NGY04951.1"/>
    <property type="molecule type" value="Genomic_DNA"/>
</dbReference>
<dbReference type="CDD" id="cd03442">
    <property type="entry name" value="BFIT_BACH"/>
    <property type="match status" value="1"/>
</dbReference>
<dbReference type="Gene3D" id="3.10.129.10">
    <property type="entry name" value="Hotdog Thioesterase"/>
    <property type="match status" value="1"/>
</dbReference>
<gene>
    <name evidence="5" type="ORF">G7Y85_09245</name>
</gene>
<dbReference type="AlphaFoldDB" id="A0A6M2BRV9"/>
<dbReference type="PROSITE" id="PS51770">
    <property type="entry name" value="HOTDOG_ACOT"/>
    <property type="match status" value="1"/>
</dbReference>
<sequence length="180" mass="19872">MAKRKTLPPQAVSVSAVREQVYMVFPNDLNSNDTVFGGLIMAQMDRFAAVVADRHAGGVCVTASVDAVHFIAPARRGDVLIFNAAVNRAWHTSMEIGVKVDARSYDGAMRRHILSAYMTFVAVDSDGKPRAVPPLQPETEIDRFRYEEAQLRRELRLSHAEALKKLRGGRPAAQVPDTAR</sequence>
<dbReference type="SUPFAM" id="SSF54637">
    <property type="entry name" value="Thioesterase/thiol ester dehydrase-isomerase"/>
    <property type="match status" value="1"/>
</dbReference>
<keyword evidence="6" id="KW-1185">Reference proteome</keyword>
<evidence type="ECO:0000256" key="2">
    <source>
        <dbReference type="ARBA" id="ARBA00022801"/>
    </source>
</evidence>
<dbReference type="GO" id="GO:0005829">
    <property type="term" value="C:cytosol"/>
    <property type="evidence" value="ECO:0007669"/>
    <property type="project" value="TreeGrafter"/>
</dbReference>
<protein>
    <submittedName>
        <fullName evidence="5">Acyl-CoA thioesterase</fullName>
    </submittedName>
</protein>
<evidence type="ECO:0000259" key="4">
    <source>
        <dbReference type="PROSITE" id="PS51770"/>
    </source>
</evidence>
<dbReference type="PANTHER" id="PTHR11049">
    <property type="entry name" value="ACYL COENZYME A THIOESTER HYDROLASE"/>
    <property type="match status" value="1"/>
</dbReference>
<dbReference type="GO" id="GO:0052816">
    <property type="term" value="F:long-chain fatty acyl-CoA hydrolase activity"/>
    <property type="evidence" value="ECO:0007669"/>
    <property type="project" value="TreeGrafter"/>
</dbReference>
<proteinExistence type="inferred from homology"/>
<reference evidence="5 6" key="1">
    <citation type="journal article" date="2014" name="Int. J. Syst. Evol. Microbiol.">
        <title>Solimonas terrae sp. nov., isolated from soil.</title>
        <authorList>
            <person name="Kim S.J."/>
            <person name="Moon J.Y."/>
            <person name="Weon H.Y."/>
            <person name="Ahn J.H."/>
            <person name="Chen W.M."/>
            <person name="Kwon S.W."/>
        </authorList>
    </citation>
    <scope>NUCLEOTIDE SEQUENCE [LARGE SCALE GENOMIC DNA]</scope>
    <source>
        <strain evidence="5 6">KIS83-12</strain>
    </source>
</reference>
<comment type="similarity">
    <text evidence="1">Belongs to the acyl coenzyme A hydrolase family.</text>
</comment>
<evidence type="ECO:0000256" key="1">
    <source>
        <dbReference type="ARBA" id="ARBA00010458"/>
    </source>
</evidence>
<comment type="caution">
    <text evidence="5">The sequence shown here is derived from an EMBL/GenBank/DDBJ whole genome shotgun (WGS) entry which is preliminary data.</text>
</comment>
<evidence type="ECO:0000256" key="3">
    <source>
        <dbReference type="PROSITE-ProRule" id="PRU01106"/>
    </source>
</evidence>